<dbReference type="AlphaFoldDB" id="A0A6G9AJ18"/>
<proteinExistence type="predicted"/>
<keyword evidence="1" id="KW-0812">Transmembrane</keyword>
<evidence type="ECO:0008006" key="4">
    <source>
        <dbReference type="Google" id="ProtNLM"/>
    </source>
</evidence>
<keyword evidence="1" id="KW-0472">Membrane</keyword>
<reference evidence="2 3" key="1">
    <citation type="submission" date="2020-03" db="EMBL/GenBank/DDBJ databases">
        <authorList>
            <person name="Kim M.K."/>
        </authorList>
    </citation>
    <scope>NUCLEOTIDE SEQUENCE [LARGE SCALE GENOMIC DNA]</scope>
    <source>
        <strain evidence="2 3">BT328</strain>
    </source>
</reference>
<sequence length="155" mass="17448">MATTTILPLLIAFVGLFFGGLSIFIGWYLWYDGRDLRSNGLTVTATILKKFRKDDQGAWGNLESYYAQCQFHDPSGQPKEVDVYMRSKLWYQVSEGATTQLTYVPNELDEPLPGSHFNWQVRGLAGIGLMAFGMLLILVLTFGGIQEWLSSNHAF</sequence>
<protein>
    <recommendedName>
        <fullName evidence="4">DUF3592 domain-containing protein</fullName>
    </recommendedName>
</protein>
<feature type="transmembrane region" description="Helical" evidence="1">
    <location>
        <begin position="124"/>
        <end position="145"/>
    </location>
</feature>
<keyword evidence="1" id="KW-1133">Transmembrane helix</keyword>
<organism evidence="2 3">
    <name type="scientific">Spirosoma aureum</name>
    <dbReference type="NCBI Taxonomy" id="2692134"/>
    <lineage>
        <taxon>Bacteria</taxon>
        <taxon>Pseudomonadati</taxon>
        <taxon>Bacteroidota</taxon>
        <taxon>Cytophagia</taxon>
        <taxon>Cytophagales</taxon>
        <taxon>Cytophagaceae</taxon>
        <taxon>Spirosoma</taxon>
    </lineage>
</organism>
<dbReference type="RefSeq" id="WP_167206617.1">
    <property type="nucleotide sequence ID" value="NZ_CP050063.1"/>
</dbReference>
<name>A0A6G9AJ18_9BACT</name>
<dbReference type="KEGG" id="spib:G8759_07400"/>
<gene>
    <name evidence="2" type="ORF">G8759_07400</name>
</gene>
<accession>A0A6G9AJ18</accession>
<keyword evidence="3" id="KW-1185">Reference proteome</keyword>
<feature type="transmembrane region" description="Helical" evidence="1">
    <location>
        <begin position="6"/>
        <end position="30"/>
    </location>
</feature>
<dbReference type="Proteomes" id="UP000501802">
    <property type="component" value="Chromosome"/>
</dbReference>
<evidence type="ECO:0000256" key="1">
    <source>
        <dbReference type="SAM" id="Phobius"/>
    </source>
</evidence>
<evidence type="ECO:0000313" key="2">
    <source>
        <dbReference type="EMBL" id="QIP12462.1"/>
    </source>
</evidence>
<dbReference type="EMBL" id="CP050063">
    <property type="protein sequence ID" value="QIP12462.1"/>
    <property type="molecule type" value="Genomic_DNA"/>
</dbReference>
<evidence type="ECO:0000313" key="3">
    <source>
        <dbReference type="Proteomes" id="UP000501802"/>
    </source>
</evidence>